<gene>
    <name evidence="11" type="primary">comGC</name>
    <name evidence="11" type="ORF">ABC228_02265</name>
</gene>
<keyword evidence="12" id="KW-1185">Reference proteome</keyword>
<evidence type="ECO:0000256" key="7">
    <source>
        <dbReference type="ARBA" id="ARBA00023136"/>
    </source>
</evidence>
<comment type="caution">
    <text evidence="11">The sequence shown here is derived from an EMBL/GenBank/DDBJ whole genome shotgun (WGS) entry which is preliminary data.</text>
</comment>
<organism evidence="11 12">
    <name type="scientific">Ornithinibacillus xuwenensis</name>
    <dbReference type="NCBI Taxonomy" id="3144668"/>
    <lineage>
        <taxon>Bacteria</taxon>
        <taxon>Bacillati</taxon>
        <taxon>Bacillota</taxon>
        <taxon>Bacilli</taxon>
        <taxon>Bacillales</taxon>
        <taxon>Bacillaceae</taxon>
        <taxon>Ornithinibacillus</taxon>
    </lineage>
</organism>
<evidence type="ECO:0000256" key="10">
    <source>
        <dbReference type="SAM" id="Phobius"/>
    </source>
</evidence>
<dbReference type="Pfam" id="PF07963">
    <property type="entry name" value="N_methyl"/>
    <property type="match status" value="1"/>
</dbReference>
<evidence type="ECO:0000256" key="8">
    <source>
        <dbReference type="ARBA" id="ARBA00023287"/>
    </source>
</evidence>
<dbReference type="Proteomes" id="UP001444625">
    <property type="component" value="Unassembled WGS sequence"/>
</dbReference>
<evidence type="ECO:0000256" key="9">
    <source>
        <dbReference type="ARBA" id="ARBA00043982"/>
    </source>
</evidence>
<dbReference type="NCBIfam" id="NF040999">
    <property type="entry name" value="pilin_ComGC"/>
    <property type="match status" value="1"/>
</dbReference>
<dbReference type="InterPro" id="IPR000983">
    <property type="entry name" value="Bac_GSPG_pilin"/>
</dbReference>
<dbReference type="InterPro" id="IPR012902">
    <property type="entry name" value="N_methyl_site"/>
</dbReference>
<evidence type="ECO:0000256" key="4">
    <source>
        <dbReference type="ARBA" id="ARBA00022481"/>
    </source>
</evidence>
<keyword evidence="6 10" id="KW-1133">Transmembrane helix</keyword>
<dbReference type="Gene3D" id="3.30.700.10">
    <property type="entry name" value="Glycoprotein, Type 4 Pilin"/>
    <property type="match status" value="1"/>
</dbReference>
<dbReference type="NCBIfam" id="TIGR02532">
    <property type="entry name" value="IV_pilin_GFxxxE"/>
    <property type="match status" value="1"/>
</dbReference>
<dbReference type="InterPro" id="IPR045584">
    <property type="entry name" value="Pilin-like"/>
</dbReference>
<dbReference type="PROSITE" id="PS00409">
    <property type="entry name" value="PROKAR_NTER_METHYL"/>
    <property type="match status" value="1"/>
</dbReference>
<comment type="similarity">
    <text evidence="9">Belongs to the ComGC family.</text>
</comment>
<dbReference type="PRINTS" id="PR00813">
    <property type="entry name" value="BCTERIALGSPG"/>
</dbReference>
<proteinExistence type="inferred from homology"/>
<accession>A0ABU9XCK3</accession>
<dbReference type="RefSeq" id="WP_345823460.1">
    <property type="nucleotide sequence ID" value="NZ_JBDIML010000001.1"/>
</dbReference>
<dbReference type="EMBL" id="JBDIML010000001">
    <property type="protein sequence ID" value="MEN2765996.1"/>
    <property type="molecule type" value="Genomic_DNA"/>
</dbReference>
<evidence type="ECO:0000256" key="1">
    <source>
        <dbReference type="ARBA" id="ARBA00004162"/>
    </source>
</evidence>
<evidence type="ECO:0000256" key="5">
    <source>
        <dbReference type="ARBA" id="ARBA00022692"/>
    </source>
</evidence>
<keyword evidence="3" id="KW-1003">Cell membrane</keyword>
<feature type="transmembrane region" description="Helical" evidence="10">
    <location>
        <begin position="6"/>
        <end position="28"/>
    </location>
</feature>
<evidence type="ECO:0000256" key="2">
    <source>
        <dbReference type="ARBA" id="ARBA00004241"/>
    </source>
</evidence>
<evidence type="ECO:0000256" key="6">
    <source>
        <dbReference type="ARBA" id="ARBA00022989"/>
    </source>
</evidence>
<name>A0ABU9XCK3_9BACI</name>
<keyword evidence="5 10" id="KW-0812">Transmembrane</keyword>
<dbReference type="InterPro" id="IPR016940">
    <property type="entry name" value="ComGC"/>
</dbReference>
<sequence length="108" mass="12135">MSKNQAGFTLIEMLIVLLIVSILMLLIIPNLGNKSNDVQVKGCEALVTVVQTQVDSFYLENHSYPNNLDELVQENYIYENQVYCNNPNFPLSYSSTTGKVSPPPHEND</sequence>
<keyword evidence="4" id="KW-0488">Methylation</keyword>
<evidence type="ECO:0000313" key="12">
    <source>
        <dbReference type="Proteomes" id="UP001444625"/>
    </source>
</evidence>
<protein>
    <submittedName>
        <fullName evidence="11">Competence type IV pilus major pilin ComGC</fullName>
    </submittedName>
</protein>
<evidence type="ECO:0000256" key="3">
    <source>
        <dbReference type="ARBA" id="ARBA00022475"/>
    </source>
</evidence>
<evidence type="ECO:0000313" key="11">
    <source>
        <dbReference type="EMBL" id="MEN2765996.1"/>
    </source>
</evidence>
<dbReference type="SUPFAM" id="SSF54523">
    <property type="entry name" value="Pili subunits"/>
    <property type="match status" value="1"/>
</dbReference>
<keyword evidence="7 10" id="KW-0472">Membrane</keyword>
<comment type="subcellular location">
    <subcellularLocation>
        <location evidence="1">Cell membrane</location>
        <topology evidence="1">Single-pass membrane protein</topology>
    </subcellularLocation>
    <subcellularLocation>
        <location evidence="2">Cell surface</location>
    </subcellularLocation>
</comment>
<reference evidence="11 12" key="1">
    <citation type="submission" date="2024-05" db="EMBL/GenBank/DDBJ databases">
        <authorList>
            <person name="Haq I."/>
            <person name="Ullah Z."/>
            <person name="Ahmad R."/>
            <person name="Li M."/>
            <person name="Tong Y."/>
        </authorList>
    </citation>
    <scope>NUCLEOTIDE SEQUENCE [LARGE SCALE GENOMIC DNA]</scope>
    <source>
        <strain evidence="11 12">16A2E</strain>
    </source>
</reference>
<keyword evidence="8" id="KW-0178">Competence</keyword>